<evidence type="ECO:0000313" key="4">
    <source>
        <dbReference type="EMBL" id="RLQ93192.1"/>
    </source>
</evidence>
<evidence type="ECO:0000256" key="1">
    <source>
        <dbReference type="ARBA" id="ARBA00010792"/>
    </source>
</evidence>
<dbReference type="PANTHER" id="PTHR42709">
    <property type="entry name" value="ALKALINE PHOSPHATASE LIKE PROTEIN"/>
    <property type="match status" value="1"/>
</dbReference>
<accession>A0A3L7JXN3</accession>
<dbReference type="AlphaFoldDB" id="A0A3L7JXN3"/>
<keyword evidence="2" id="KW-0812">Transmembrane</keyword>
<feature type="transmembrane region" description="Helical" evidence="2">
    <location>
        <begin position="131"/>
        <end position="156"/>
    </location>
</feature>
<dbReference type="Proteomes" id="UP000276770">
    <property type="component" value="Unassembled WGS sequence"/>
</dbReference>
<dbReference type="OrthoDB" id="9782291at2"/>
<protein>
    <submittedName>
        <fullName evidence="4">DedA family protein</fullName>
    </submittedName>
</protein>
<evidence type="ECO:0000256" key="2">
    <source>
        <dbReference type="SAM" id="Phobius"/>
    </source>
</evidence>
<name>A0A3L7JXN3_9BACI</name>
<feature type="transmembrane region" description="Helical" evidence="2">
    <location>
        <begin position="12"/>
        <end position="28"/>
    </location>
</feature>
<gene>
    <name evidence="4" type="ORF">D9X91_18335</name>
</gene>
<comment type="similarity">
    <text evidence="1">Belongs to the DedA family.</text>
</comment>
<evidence type="ECO:0000313" key="5">
    <source>
        <dbReference type="Proteomes" id="UP000276770"/>
    </source>
</evidence>
<feature type="domain" description="VTT" evidence="3">
    <location>
        <begin position="31"/>
        <end position="153"/>
    </location>
</feature>
<feature type="transmembrane region" description="Helical" evidence="2">
    <location>
        <begin position="48"/>
        <end position="72"/>
    </location>
</feature>
<dbReference type="InterPro" id="IPR051311">
    <property type="entry name" value="DedA_domain"/>
</dbReference>
<feature type="transmembrane region" description="Helical" evidence="2">
    <location>
        <begin position="162"/>
        <end position="184"/>
    </location>
</feature>
<dbReference type="PANTHER" id="PTHR42709:SF9">
    <property type="entry name" value="ALKALINE PHOSPHATASE LIKE PROTEIN"/>
    <property type="match status" value="1"/>
</dbReference>
<organism evidence="4 5">
    <name type="scientific">Falsibacillus albus</name>
    <dbReference type="NCBI Taxonomy" id="2478915"/>
    <lineage>
        <taxon>Bacteria</taxon>
        <taxon>Bacillati</taxon>
        <taxon>Bacillota</taxon>
        <taxon>Bacilli</taxon>
        <taxon>Bacillales</taxon>
        <taxon>Bacillaceae</taxon>
        <taxon>Falsibacillus</taxon>
    </lineage>
</organism>
<dbReference type="Pfam" id="PF09335">
    <property type="entry name" value="VTT_dom"/>
    <property type="match status" value="1"/>
</dbReference>
<keyword evidence="5" id="KW-1185">Reference proteome</keyword>
<reference evidence="4 5" key="1">
    <citation type="submission" date="2018-10" db="EMBL/GenBank/DDBJ databases">
        <title>Falsibacillus sp. genome draft.</title>
        <authorList>
            <person name="Shi S."/>
        </authorList>
    </citation>
    <scope>NUCLEOTIDE SEQUENCE [LARGE SCALE GENOMIC DNA]</scope>
    <source>
        <strain evidence="4 5">GY 10110</strain>
    </source>
</reference>
<keyword evidence="2" id="KW-0472">Membrane</keyword>
<comment type="caution">
    <text evidence="4">The sequence shown here is derived from an EMBL/GenBank/DDBJ whole genome shotgun (WGS) entry which is preliminary data.</text>
</comment>
<sequence length="197" mass="22392">MSAHFLELLSQYSYLLIFIMGFFGIVGIPAPEESLFVYLGVVSKQGNLFLWGCIAASSLGSFTGMLTAYFLGAKIGKPFIIKYGRYLGMNSKRWNSFMDHWNIKKSLLFGFFIPGVRQLNPYFAGIEHLSFFLFALFSLIGSVVWVSVYTLLGFFISTYIPIHPLIITYVGIGLFLLFIVQMIIRWRKSSHSKETES</sequence>
<evidence type="ECO:0000259" key="3">
    <source>
        <dbReference type="Pfam" id="PF09335"/>
    </source>
</evidence>
<keyword evidence="2" id="KW-1133">Transmembrane helix</keyword>
<dbReference type="EMBL" id="RCVZ01000016">
    <property type="protein sequence ID" value="RLQ93192.1"/>
    <property type="molecule type" value="Genomic_DNA"/>
</dbReference>
<dbReference type="GO" id="GO:0005886">
    <property type="term" value="C:plasma membrane"/>
    <property type="evidence" value="ECO:0007669"/>
    <property type="project" value="TreeGrafter"/>
</dbReference>
<proteinExistence type="inferred from homology"/>
<dbReference type="RefSeq" id="WP_121682100.1">
    <property type="nucleotide sequence ID" value="NZ_RCVZ01000016.1"/>
</dbReference>
<dbReference type="InterPro" id="IPR032816">
    <property type="entry name" value="VTT_dom"/>
</dbReference>